<evidence type="ECO:0000256" key="5">
    <source>
        <dbReference type="ARBA" id="ARBA00022692"/>
    </source>
</evidence>
<feature type="transmembrane region" description="Helical" evidence="9">
    <location>
        <begin position="133"/>
        <end position="155"/>
    </location>
</feature>
<feature type="transmembrane region" description="Helical" evidence="9">
    <location>
        <begin position="28"/>
        <end position="51"/>
    </location>
</feature>
<dbReference type="Proteomes" id="UP000199409">
    <property type="component" value="Unassembled WGS sequence"/>
</dbReference>
<dbReference type="GO" id="GO:0015740">
    <property type="term" value="P:C4-dicarboxylate transport"/>
    <property type="evidence" value="ECO:0007669"/>
    <property type="project" value="TreeGrafter"/>
</dbReference>
<dbReference type="EMBL" id="FNQN01000004">
    <property type="protein sequence ID" value="SEA29271.1"/>
    <property type="molecule type" value="Genomic_DNA"/>
</dbReference>
<evidence type="ECO:0000256" key="9">
    <source>
        <dbReference type="SAM" id="Phobius"/>
    </source>
</evidence>
<accession>A0A1H4A0Y9</accession>
<comment type="subcellular location">
    <subcellularLocation>
        <location evidence="1">Cell inner membrane</location>
        <topology evidence="1">Multi-pass membrane protein</topology>
    </subcellularLocation>
</comment>
<dbReference type="PANTHER" id="PTHR35011:SF2">
    <property type="entry name" value="2,3-DIKETO-L-GULONATE TRAP TRANSPORTER SMALL PERMEASE PROTEIN YIAM"/>
    <property type="match status" value="1"/>
</dbReference>
<keyword evidence="3" id="KW-1003">Cell membrane</keyword>
<evidence type="ECO:0000256" key="6">
    <source>
        <dbReference type="ARBA" id="ARBA00022989"/>
    </source>
</evidence>
<dbReference type="InterPro" id="IPR055348">
    <property type="entry name" value="DctQ"/>
</dbReference>
<keyword evidence="7 9" id="KW-0472">Membrane</keyword>
<gene>
    <name evidence="11" type="ORF">SAMN05660420_01745</name>
</gene>
<reference evidence="11 12" key="1">
    <citation type="submission" date="2016-10" db="EMBL/GenBank/DDBJ databases">
        <authorList>
            <person name="de Groot N.N."/>
        </authorList>
    </citation>
    <scope>NUCLEOTIDE SEQUENCE [LARGE SCALE GENOMIC DNA]</scope>
    <source>
        <strain evidence="11 12">DSM 7343</strain>
    </source>
</reference>
<dbReference type="RefSeq" id="WP_092346876.1">
    <property type="nucleotide sequence ID" value="NZ_FNQN01000004.1"/>
</dbReference>
<name>A0A1H4A0Y9_9BACT</name>
<keyword evidence="12" id="KW-1185">Reference proteome</keyword>
<dbReference type="GO" id="GO:0022857">
    <property type="term" value="F:transmembrane transporter activity"/>
    <property type="evidence" value="ECO:0007669"/>
    <property type="project" value="TreeGrafter"/>
</dbReference>
<evidence type="ECO:0000256" key="2">
    <source>
        <dbReference type="ARBA" id="ARBA00022448"/>
    </source>
</evidence>
<keyword evidence="2" id="KW-0813">Transport</keyword>
<keyword evidence="6 9" id="KW-1133">Transmembrane helix</keyword>
<dbReference type="InterPro" id="IPR007387">
    <property type="entry name" value="TRAP_DctQ"/>
</dbReference>
<feature type="transmembrane region" description="Helical" evidence="9">
    <location>
        <begin position="100"/>
        <end position="121"/>
    </location>
</feature>
<evidence type="ECO:0000256" key="8">
    <source>
        <dbReference type="ARBA" id="ARBA00038436"/>
    </source>
</evidence>
<evidence type="ECO:0000256" key="7">
    <source>
        <dbReference type="ARBA" id="ARBA00023136"/>
    </source>
</evidence>
<evidence type="ECO:0000259" key="10">
    <source>
        <dbReference type="Pfam" id="PF04290"/>
    </source>
</evidence>
<dbReference type="OrthoDB" id="5454104at2"/>
<sequence length="173" mass="19707">MNPQKNIFYRLFKSFVSLNIFFSQACKITVGVMLAINLTIVFLGVAFRYVLNQPLGWVYEIAVYLMMWSAFLGSVCLVREKAHVALDFLVDYLPTTLQKTIKFVLGISIIIFLCVVVNSSYDMISGLLKSRSAYLRIPMIWVYSSVPLGMTLIILQQIEIILTDVFNIGNEEQ</sequence>
<comment type="similarity">
    <text evidence="8">Belongs to the TRAP transporter small permease family.</text>
</comment>
<evidence type="ECO:0000256" key="1">
    <source>
        <dbReference type="ARBA" id="ARBA00004429"/>
    </source>
</evidence>
<dbReference type="GO" id="GO:0005886">
    <property type="term" value="C:plasma membrane"/>
    <property type="evidence" value="ECO:0007669"/>
    <property type="project" value="UniProtKB-SubCell"/>
</dbReference>
<evidence type="ECO:0000313" key="12">
    <source>
        <dbReference type="Proteomes" id="UP000199409"/>
    </source>
</evidence>
<dbReference type="AlphaFoldDB" id="A0A1H4A0Y9"/>
<evidence type="ECO:0000256" key="4">
    <source>
        <dbReference type="ARBA" id="ARBA00022519"/>
    </source>
</evidence>
<feature type="transmembrane region" description="Helical" evidence="9">
    <location>
        <begin position="57"/>
        <end position="79"/>
    </location>
</feature>
<evidence type="ECO:0000256" key="3">
    <source>
        <dbReference type="ARBA" id="ARBA00022475"/>
    </source>
</evidence>
<protein>
    <submittedName>
        <fullName evidence="11">TRAP-type C4-dicarboxylate transport system, small permease component</fullName>
    </submittedName>
</protein>
<organism evidence="11 12">
    <name type="scientific">Desulfuromusa kysingii</name>
    <dbReference type="NCBI Taxonomy" id="37625"/>
    <lineage>
        <taxon>Bacteria</taxon>
        <taxon>Pseudomonadati</taxon>
        <taxon>Thermodesulfobacteriota</taxon>
        <taxon>Desulfuromonadia</taxon>
        <taxon>Desulfuromonadales</taxon>
        <taxon>Geopsychrobacteraceae</taxon>
        <taxon>Desulfuromusa</taxon>
    </lineage>
</organism>
<dbReference type="PROSITE" id="PS51257">
    <property type="entry name" value="PROKAR_LIPOPROTEIN"/>
    <property type="match status" value="1"/>
</dbReference>
<dbReference type="STRING" id="37625.SAMN05660420_01745"/>
<dbReference type="Pfam" id="PF04290">
    <property type="entry name" value="DctQ"/>
    <property type="match status" value="1"/>
</dbReference>
<proteinExistence type="inferred from homology"/>
<keyword evidence="4" id="KW-0997">Cell inner membrane</keyword>
<feature type="domain" description="Tripartite ATP-independent periplasmic transporters DctQ component" evidence="10">
    <location>
        <begin position="39"/>
        <end position="165"/>
    </location>
</feature>
<dbReference type="PANTHER" id="PTHR35011">
    <property type="entry name" value="2,3-DIKETO-L-GULONATE TRAP TRANSPORTER SMALL PERMEASE PROTEIN YIAM"/>
    <property type="match status" value="1"/>
</dbReference>
<keyword evidence="5 9" id="KW-0812">Transmembrane</keyword>
<evidence type="ECO:0000313" key="11">
    <source>
        <dbReference type="EMBL" id="SEA29271.1"/>
    </source>
</evidence>